<evidence type="ECO:0000313" key="2">
    <source>
        <dbReference type="EMBL" id="SHJ75986.1"/>
    </source>
</evidence>
<dbReference type="RefSeq" id="WP_019999148.1">
    <property type="nucleotide sequence ID" value="NZ_CP192219.1"/>
</dbReference>
<dbReference type="Gene3D" id="1.10.260.40">
    <property type="entry name" value="lambda repressor-like DNA-binding domains"/>
    <property type="match status" value="1"/>
</dbReference>
<comment type="caution">
    <text evidence="2">The sequence shown here is derived from an EMBL/GenBank/DDBJ whole genome shotgun (WGS) entry which is preliminary data.</text>
</comment>
<organism evidence="2 3">
    <name type="scientific">Halodesulfovibrio aestuarii</name>
    <dbReference type="NCBI Taxonomy" id="126333"/>
    <lineage>
        <taxon>Bacteria</taxon>
        <taxon>Pseudomonadati</taxon>
        <taxon>Thermodesulfobacteriota</taxon>
        <taxon>Desulfovibrionia</taxon>
        <taxon>Desulfovibrionales</taxon>
        <taxon>Desulfovibrionaceae</taxon>
        <taxon>Halodesulfovibrio</taxon>
    </lineage>
</organism>
<evidence type="ECO:0000313" key="3">
    <source>
        <dbReference type="Proteomes" id="UP000184001"/>
    </source>
</evidence>
<dbReference type="SMART" id="SM00530">
    <property type="entry name" value="HTH_XRE"/>
    <property type="match status" value="1"/>
</dbReference>
<evidence type="ECO:0000259" key="1">
    <source>
        <dbReference type="PROSITE" id="PS50943"/>
    </source>
</evidence>
<dbReference type="InterPro" id="IPR010982">
    <property type="entry name" value="Lambda_DNA-bd_dom_sf"/>
</dbReference>
<dbReference type="SUPFAM" id="SSF47413">
    <property type="entry name" value="lambda repressor-like DNA-binding domains"/>
    <property type="match status" value="1"/>
</dbReference>
<dbReference type="AlphaFoldDB" id="A0A8G2FCF2"/>
<dbReference type="PROSITE" id="PS50943">
    <property type="entry name" value="HTH_CROC1"/>
    <property type="match status" value="1"/>
</dbReference>
<dbReference type="GO" id="GO:0003677">
    <property type="term" value="F:DNA binding"/>
    <property type="evidence" value="ECO:0007669"/>
    <property type="project" value="InterPro"/>
</dbReference>
<reference evidence="2 3" key="1">
    <citation type="submission" date="2016-11" db="EMBL/GenBank/DDBJ databases">
        <authorList>
            <person name="Varghese N."/>
            <person name="Submissions S."/>
        </authorList>
    </citation>
    <scope>NUCLEOTIDE SEQUENCE [LARGE SCALE GENOMIC DNA]</scope>
    <source>
        <strain evidence="2 3">DSM 17919</strain>
    </source>
</reference>
<dbReference type="EMBL" id="FQZR01000016">
    <property type="protein sequence ID" value="SHJ75986.1"/>
    <property type="molecule type" value="Genomic_DNA"/>
</dbReference>
<dbReference type="CDD" id="cd00093">
    <property type="entry name" value="HTH_XRE"/>
    <property type="match status" value="1"/>
</dbReference>
<sequence>MTDGKHLVEIIKDRIKIKTRAKRVSRGKVAEFLGVTEGKLRAWEAGQRPSADDLQNLVVLLNFTPNWLLTGEGEVFLGEEASAQPEAQKETVAVTDPIAQRLEIATRILKESGASPEVIQQAVMKILDSQNETHTQAETNTLEASAFADKCDWSMKRT</sequence>
<name>A0A8G2FCF2_9BACT</name>
<proteinExistence type="predicted"/>
<feature type="domain" description="HTH cro/C1-type" evidence="1">
    <location>
        <begin position="15"/>
        <end position="68"/>
    </location>
</feature>
<protein>
    <recommendedName>
        <fullName evidence="1">HTH cro/C1-type domain-containing protein</fullName>
    </recommendedName>
</protein>
<dbReference type="InterPro" id="IPR001387">
    <property type="entry name" value="Cro/C1-type_HTH"/>
</dbReference>
<gene>
    <name evidence="2" type="ORF">SAMN05660830_03158</name>
</gene>
<dbReference type="Proteomes" id="UP000184001">
    <property type="component" value="Unassembled WGS sequence"/>
</dbReference>
<accession>A0A8G2FCF2</accession>